<dbReference type="OrthoDB" id="1160354at2"/>
<dbReference type="STRING" id="1079859.SAMN04515674_12023"/>
<evidence type="ECO:0000259" key="1">
    <source>
        <dbReference type="Pfam" id="PF13568"/>
    </source>
</evidence>
<dbReference type="AlphaFoldDB" id="A0A1I5YMX3"/>
<name>A0A1I5YMX3_9BACT</name>
<reference evidence="2 3" key="1">
    <citation type="submission" date="2016-10" db="EMBL/GenBank/DDBJ databases">
        <authorList>
            <person name="de Groot N.N."/>
        </authorList>
    </citation>
    <scope>NUCLEOTIDE SEQUENCE [LARGE SCALE GENOMIC DNA]</scope>
    <source>
        <strain evidence="3">E92,LMG 26720,CCM 7988</strain>
    </source>
</reference>
<dbReference type="Pfam" id="PF13568">
    <property type="entry name" value="OMP_b-brl_2"/>
    <property type="match status" value="1"/>
</dbReference>
<dbReference type="Proteomes" id="UP000199306">
    <property type="component" value="Unassembled WGS sequence"/>
</dbReference>
<organism evidence="2 3">
    <name type="scientific">Pseudarcicella hirudinis</name>
    <dbReference type="NCBI Taxonomy" id="1079859"/>
    <lineage>
        <taxon>Bacteria</taxon>
        <taxon>Pseudomonadati</taxon>
        <taxon>Bacteroidota</taxon>
        <taxon>Cytophagia</taxon>
        <taxon>Cytophagales</taxon>
        <taxon>Flectobacillaceae</taxon>
        <taxon>Pseudarcicella</taxon>
    </lineage>
</organism>
<dbReference type="RefSeq" id="WP_092019597.1">
    <property type="nucleotide sequence ID" value="NZ_FOXH01000020.1"/>
</dbReference>
<dbReference type="InterPro" id="IPR025665">
    <property type="entry name" value="Beta-barrel_OMP_2"/>
</dbReference>
<proteinExistence type="predicted"/>
<dbReference type="EMBL" id="FOXH01000020">
    <property type="protein sequence ID" value="SFQ45598.1"/>
    <property type="molecule type" value="Genomic_DNA"/>
</dbReference>
<protein>
    <submittedName>
        <fullName evidence="2">Outer membrane protein beta-barrel domain-containing protein</fullName>
    </submittedName>
</protein>
<evidence type="ECO:0000313" key="2">
    <source>
        <dbReference type="EMBL" id="SFQ45598.1"/>
    </source>
</evidence>
<feature type="domain" description="Outer membrane protein beta-barrel" evidence="1">
    <location>
        <begin position="19"/>
        <end position="218"/>
    </location>
</feature>
<gene>
    <name evidence="2" type="ORF">SAMN04515674_12023</name>
</gene>
<evidence type="ECO:0000313" key="3">
    <source>
        <dbReference type="Proteomes" id="UP000199306"/>
    </source>
</evidence>
<accession>A0A1I5YMX3</accession>
<keyword evidence="3" id="KW-1185">Reference proteome</keyword>
<sequence>MKNYIFTVLISVIIFPAVFAQKQPEIKTDTCENFREQLFKNGKVNFGLKAGFNYSDLYGGEIGYIFAEKHTSWLPSFHIGVTVNSKIGKYFWLKHELLLIQKGAGVTLSDSINGNYASQLKMLSLDLFPLSPVFHYKALQLYAGPYISALVDAQIKRKDINGKEFNDHSVFGDGMQFENKTKYLQKFDFGINVGIEYEFTSGLSIGAKYTQGFTDLFQYANSHTFNDPLKEISIYNRSLLFSVGYSFHKK</sequence>